<name>A0A5D0UL36_9ACTN</name>
<dbReference type="InterPro" id="IPR011989">
    <property type="entry name" value="ARM-like"/>
</dbReference>
<reference evidence="1 2" key="1">
    <citation type="submission" date="2019-08" db="EMBL/GenBank/DDBJ databases">
        <title>Actinomadura sp. nov. CYP1-5 isolated from mountain soil.</title>
        <authorList>
            <person name="Songsumanus A."/>
            <person name="Kuncharoen N."/>
            <person name="Kudo T."/>
            <person name="Yuki M."/>
            <person name="Igarashi Y."/>
            <person name="Tanasupawat S."/>
        </authorList>
    </citation>
    <scope>NUCLEOTIDE SEQUENCE [LARGE SCALE GENOMIC DNA]</scope>
    <source>
        <strain evidence="1 2">GKU157</strain>
    </source>
</reference>
<gene>
    <name evidence="1" type="ORF">FXF65_01840</name>
</gene>
<dbReference type="OrthoDB" id="292843at2"/>
<evidence type="ECO:0008006" key="3">
    <source>
        <dbReference type="Google" id="ProtNLM"/>
    </source>
</evidence>
<keyword evidence="2" id="KW-1185">Reference proteome</keyword>
<sequence>MSGRFSDVADWAGLVHAYGPAADLPDTLERVASDDAAVVERALYDLSGSIYHQGWVYPATVPAVGVLYELVSDPGTHHRPGILRLLSDIAGAVWELEEHDEDEYDEPDLATVLTWAREARAAVEEGVPTLSSLLDDGDPAVRAAAPVVVADFPDHDPDLVPRLQSAAVAEDDAGAAASMVLAVGDMCCERDERPLGWLRERGADRRREVRAAAAVALLWCEVDDLDDDLLRAVSDEIQAPDSALDDQLWVLDGGRVGFFTSALDLHPGAQIGLARDALAVPDTAAVHRAGQVMRAWRAGPAELLPALAGLLGNGETEVVKDAVWEIKQGGPDIALVADALVPLLGHTHDLIAGSALEALGRVGDPRCVAALAADLAEPRLSFHPSAALGGMSAHADVLLDSVREFLSDPKKGTGFGGNYLNSVLAGLAAWGDRALPLLPDLISLLERRKGVPFAARALAALGPSAADAVPVLRRYLGRKHGPQNSENAAWAIWRITGDGEEPLRFLSGTLRDGPDDEDAERLFALGPAAEPALPLLDETTPAGAAIVQHATGDTARTLPHLVDAVAATPTGMLAVRCLGDIGADAAAAAPDIQEIAESPHVLADGPSTEVVATDRAYQVIAADALARITGKAADER</sequence>
<organism evidence="1 2">
    <name type="scientific">Actinomadura syzygii</name>
    <dbReference type="NCBI Taxonomy" id="1427538"/>
    <lineage>
        <taxon>Bacteria</taxon>
        <taxon>Bacillati</taxon>
        <taxon>Actinomycetota</taxon>
        <taxon>Actinomycetes</taxon>
        <taxon>Streptosporangiales</taxon>
        <taxon>Thermomonosporaceae</taxon>
        <taxon>Actinomadura</taxon>
    </lineage>
</organism>
<dbReference type="RefSeq" id="WP_148347825.1">
    <property type="nucleotide sequence ID" value="NZ_VSFF01000001.1"/>
</dbReference>
<accession>A0A5D0UL36</accession>
<dbReference type="InterPro" id="IPR016024">
    <property type="entry name" value="ARM-type_fold"/>
</dbReference>
<dbReference type="Proteomes" id="UP000322634">
    <property type="component" value="Unassembled WGS sequence"/>
</dbReference>
<proteinExistence type="predicted"/>
<dbReference type="SUPFAM" id="SSF48371">
    <property type="entry name" value="ARM repeat"/>
    <property type="match status" value="1"/>
</dbReference>
<dbReference type="AlphaFoldDB" id="A0A5D0UL36"/>
<evidence type="ECO:0000313" key="1">
    <source>
        <dbReference type="EMBL" id="TYC18526.1"/>
    </source>
</evidence>
<dbReference type="EMBL" id="VSFF01000001">
    <property type="protein sequence ID" value="TYC18526.1"/>
    <property type="molecule type" value="Genomic_DNA"/>
</dbReference>
<protein>
    <recommendedName>
        <fullName evidence="3">HEAT repeat domain-containing protein</fullName>
    </recommendedName>
</protein>
<comment type="caution">
    <text evidence="1">The sequence shown here is derived from an EMBL/GenBank/DDBJ whole genome shotgun (WGS) entry which is preliminary data.</text>
</comment>
<dbReference type="Gene3D" id="1.25.10.10">
    <property type="entry name" value="Leucine-rich Repeat Variant"/>
    <property type="match status" value="2"/>
</dbReference>
<evidence type="ECO:0000313" key="2">
    <source>
        <dbReference type="Proteomes" id="UP000322634"/>
    </source>
</evidence>